<keyword evidence="2" id="KW-1185">Reference proteome</keyword>
<reference evidence="1 2" key="1">
    <citation type="submission" date="2022-05" db="EMBL/GenBank/DDBJ databases">
        <authorList>
            <consortium name="Genoscope - CEA"/>
            <person name="William W."/>
        </authorList>
    </citation>
    <scope>NUCLEOTIDE SEQUENCE [LARGE SCALE GENOMIC DNA]</scope>
</reference>
<comment type="caution">
    <text evidence="1">The sequence shown here is derived from an EMBL/GenBank/DDBJ whole genome shotgun (WGS) entry which is preliminary data.</text>
</comment>
<feature type="non-terminal residue" evidence="1">
    <location>
        <position position="1"/>
    </location>
</feature>
<gene>
    <name evidence="1" type="ORF">PMEA_00002825</name>
</gene>
<proteinExistence type="predicted"/>
<accession>A0AAU9WFW7</accession>
<name>A0AAU9WFW7_9CNID</name>
<organism evidence="1 2">
    <name type="scientific">Pocillopora meandrina</name>
    <dbReference type="NCBI Taxonomy" id="46732"/>
    <lineage>
        <taxon>Eukaryota</taxon>
        <taxon>Metazoa</taxon>
        <taxon>Cnidaria</taxon>
        <taxon>Anthozoa</taxon>
        <taxon>Hexacorallia</taxon>
        <taxon>Scleractinia</taxon>
        <taxon>Astrocoeniina</taxon>
        <taxon>Pocilloporidae</taxon>
        <taxon>Pocillopora</taxon>
    </lineage>
</organism>
<evidence type="ECO:0000313" key="2">
    <source>
        <dbReference type="Proteomes" id="UP001159428"/>
    </source>
</evidence>
<dbReference type="Proteomes" id="UP001159428">
    <property type="component" value="Unassembled WGS sequence"/>
</dbReference>
<protein>
    <submittedName>
        <fullName evidence="1">Uncharacterized protein</fullName>
    </submittedName>
</protein>
<dbReference type="AlphaFoldDB" id="A0AAU9WFW7"/>
<evidence type="ECO:0000313" key="1">
    <source>
        <dbReference type="EMBL" id="CAH3109073.1"/>
    </source>
</evidence>
<dbReference type="EMBL" id="CALNXJ010000011">
    <property type="protein sequence ID" value="CAH3109073.1"/>
    <property type="molecule type" value="Genomic_DNA"/>
</dbReference>
<sequence length="73" mass="8230">VTEIPLRCVVQDAIQTKYANKNSGRNPVENVDTVLEASPVMTRFTLRDDKRWQQIVVRIISIKIPADLPPSAL</sequence>